<protein>
    <recommendedName>
        <fullName evidence="14">Isoleucine--tRNA ligase</fullName>
        <ecNumber evidence="14">6.1.1.5</ecNumber>
    </recommendedName>
    <alternativeName>
        <fullName evidence="14">Isoleucyl-tRNA synthetase</fullName>
        <shortName evidence="14">IleRS</shortName>
    </alternativeName>
</protein>
<keyword evidence="10 14" id="KW-0648">Protein biosynthesis</keyword>
<dbReference type="InterPro" id="IPR023585">
    <property type="entry name" value="Ile-tRNA-ligase_type1"/>
</dbReference>
<evidence type="ECO:0000256" key="14">
    <source>
        <dbReference type="HAMAP-Rule" id="MF_02002"/>
    </source>
</evidence>
<sequence>MSSYKKTLNLPETKFPMRGNLPQREPGILQSWYTKKIYQKIRDARADQEAFILHDGPPYANGDIHVGHAVNKTLKDIVIKSKTLSGLNAPYVPGWDCHGLPIELRVEKKVGKVGAKIDAKTFRQKCRDYAQSQIDTQRESFKRLGVLGDWDQPYLTMDYQTEADTIRTLGHIVKRGHLHKGHKPVHWCVDCGSALAEAEVEYEDKTSPAIDVRFSVVDCSAFWSRVSPEQAIDKAWPISFVIWTTTPWTLPANRAVALGAEINYSVLLTGQEYLVVASDLVEQVKLRWNLVDVAVVAHFQGVGCEHVEVEHPLFADRIVPVILGTHVTTESGTGQVHTAPAHGPEDYQVGLKYDLALENPVGSNGCFVTGTPLFAGLHVRKADPEILAALAEAGKLLISRTIEHSYPHCWRHKTPIIFRATQQWFISMDKEKLREHALAGIKEVSWLPSWGQARIAGMIEGSPDWCISRQRTWGTPITFFVDKVSGELHPRTEELIEEVALRVEKAGIDAWFELEAEELLGVEAKQYEKVTDTLDVWFDSGSTHATVLGRRTELQAPADLYLEGSDQHRGWFQSSLKIALAERGELPYREVLTHGFTVDGQGRKMSKSLGNVISPLDVAKTLGVDVLRLWVAATDYSTEMVVSDEILKRTSDTYRRLRNTARFLLANLHDFDPTEDMIPSDDLVAIDRWVMDKAALLQEEVIAAYNSYQFHLVCQKVHHFCSVDLGGFYLDVIKDRQYTMKATASARRSAQTAMFHILEGLVRWLAPILSFTADELWGYLPGVREESVHLATWHTFAPVSHRQITSQAFWARLMSVRNTVNKELEKKRAEHVIGSALNAAVTLYVDDELFSLLNCLGDELRFVLMTSQVVLQPLAKAPVGTVSELNGLIVAVGSVEAAKCERCWHHRDDIGENADHPTICGRCIENVEGVGEARAYV</sequence>
<evidence type="ECO:0000256" key="7">
    <source>
        <dbReference type="ARBA" id="ARBA00022741"/>
    </source>
</evidence>
<dbReference type="InterPro" id="IPR002301">
    <property type="entry name" value="Ile-tRNA-ligase"/>
</dbReference>
<dbReference type="InterPro" id="IPR033708">
    <property type="entry name" value="Anticodon_Ile_BEm"/>
</dbReference>
<dbReference type="FunFam" id="3.40.50.620:FF:000048">
    <property type="entry name" value="Isoleucine--tRNA ligase"/>
    <property type="match status" value="1"/>
</dbReference>
<evidence type="ECO:0000256" key="13">
    <source>
        <dbReference type="ARBA" id="ARBA00048359"/>
    </source>
</evidence>
<comment type="subcellular location">
    <subcellularLocation>
        <location evidence="1 14">Cytoplasm</location>
    </subcellularLocation>
</comment>
<dbReference type="InterPro" id="IPR010663">
    <property type="entry name" value="Znf_FPG/IleRS"/>
</dbReference>
<evidence type="ECO:0000256" key="10">
    <source>
        <dbReference type="ARBA" id="ARBA00022917"/>
    </source>
</evidence>
<gene>
    <name evidence="14" type="primary">ileS</name>
    <name evidence="15" type="ORF">KU39_490</name>
</gene>
<dbReference type="PANTHER" id="PTHR42765">
    <property type="entry name" value="SOLEUCYL-TRNA SYNTHETASE"/>
    <property type="match status" value="1"/>
</dbReference>
<dbReference type="FunFam" id="3.40.50.620:FF:000042">
    <property type="entry name" value="Isoleucine--tRNA ligase"/>
    <property type="match status" value="1"/>
</dbReference>
<keyword evidence="9 14" id="KW-0067">ATP-binding</keyword>
<keyword evidence="8 14" id="KW-0862">Zinc</keyword>
<evidence type="ECO:0000256" key="11">
    <source>
        <dbReference type="ARBA" id="ARBA00023146"/>
    </source>
</evidence>
<evidence type="ECO:0000256" key="12">
    <source>
        <dbReference type="ARBA" id="ARBA00025217"/>
    </source>
</evidence>
<dbReference type="InterPro" id="IPR009080">
    <property type="entry name" value="tRNAsynth_Ia_anticodon-bd"/>
</dbReference>
<keyword evidence="11 14" id="KW-0030">Aminoacyl-tRNA synthetase</keyword>
<evidence type="ECO:0000256" key="9">
    <source>
        <dbReference type="ARBA" id="ARBA00022840"/>
    </source>
</evidence>
<evidence type="ECO:0000256" key="1">
    <source>
        <dbReference type="ARBA" id="ARBA00004496"/>
    </source>
</evidence>
<dbReference type="SUPFAM" id="SSF52374">
    <property type="entry name" value="Nucleotidylyl transferase"/>
    <property type="match status" value="1"/>
</dbReference>
<comment type="catalytic activity">
    <reaction evidence="13 14">
        <text>tRNA(Ile) + L-isoleucine + ATP = L-isoleucyl-tRNA(Ile) + AMP + diphosphate</text>
        <dbReference type="Rhea" id="RHEA:11060"/>
        <dbReference type="Rhea" id="RHEA-COMP:9666"/>
        <dbReference type="Rhea" id="RHEA-COMP:9695"/>
        <dbReference type="ChEBI" id="CHEBI:30616"/>
        <dbReference type="ChEBI" id="CHEBI:33019"/>
        <dbReference type="ChEBI" id="CHEBI:58045"/>
        <dbReference type="ChEBI" id="CHEBI:78442"/>
        <dbReference type="ChEBI" id="CHEBI:78528"/>
        <dbReference type="ChEBI" id="CHEBI:456215"/>
        <dbReference type="EC" id="6.1.1.5"/>
    </reaction>
</comment>
<proteinExistence type="inferred from homology"/>
<dbReference type="InterPro" id="IPR014729">
    <property type="entry name" value="Rossmann-like_a/b/a_fold"/>
</dbReference>
<dbReference type="CDD" id="cd07960">
    <property type="entry name" value="Anticodon_Ia_Ile_BEm"/>
    <property type="match status" value="1"/>
</dbReference>
<evidence type="ECO:0000256" key="8">
    <source>
        <dbReference type="ARBA" id="ARBA00022833"/>
    </source>
</evidence>
<feature type="binding site" evidence="14">
    <location>
        <position position="900"/>
    </location>
    <ligand>
        <name>Zn(2+)</name>
        <dbReference type="ChEBI" id="CHEBI:29105"/>
    </ligand>
</feature>
<feature type="binding site" evidence="14">
    <location>
        <position position="923"/>
    </location>
    <ligand>
        <name>Zn(2+)</name>
        <dbReference type="ChEBI" id="CHEBI:29105"/>
    </ligand>
</feature>
<feature type="binding site" evidence="14">
    <location>
        <position position="903"/>
    </location>
    <ligand>
        <name>Zn(2+)</name>
        <dbReference type="ChEBI" id="CHEBI:29105"/>
    </ligand>
</feature>
<dbReference type="InterPro" id="IPR001412">
    <property type="entry name" value="aa-tRNA-synth_I_CS"/>
</dbReference>
<dbReference type="PANTHER" id="PTHR42765:SF1">
    <property type="entry name" value="ISOLEUCINE--TRNA LIGASE, MITOCHONDRIAL"/>
    <property type="match status" value="1"/>
</dbReference>
<evidence type="ECO:0000256" key="4">
    <source>
        <dbReference type="ARBA" id="ARBA00022490"/>
    </source>
</evidence>
<dbReference type="SUPFAM" id="SSF47323">
    <property type="entry name" value="Anticodon-binding domain of a subclass of class I aminoacyl-tRNA synthetases"/>
    <property type="match status" value="1"/>
</dbReference>
<dbReference type="SUPFAM" id="SSF50677">
    <property type="entry name" value="ValRS/IleRS/LeuRS editing domain"/>
    <property type="match status" value="1"/>
</dbReference>
<evidence type="ECO:0000313" key="15">
    <source>
        <dbReference type="EMBL" id="ALB21674.1"/>
    </source>
</evidence>
<dbReference type="GO" id="GO:0002161">
    <property type="term" value="F:aminoacyl-tRNA deacylase activity"/>
    <property type="evidence" value="ECO:0007669"/>
    <property type="project" value="InterPro"/>
</dbReference>
<organism evidence="15 16">
    <name type="scientific">Piscirickettsia salmonis</name>
    <dbReference type="NCBI Taxonomy" id="1238"/>
    <lineage>
        <taxon>Bacteria</taxon>
        <taxon>Pseudomonadati</taxon>
        <taxon>Pseudomonadota</taxon>
        <taxon>Gammaproteobacteria</taxon>
        <taxon>Thiotrichales</taxon>
        <taxon>Piscirickettsiaceae</taxon>
        <taxon>Piscirickettsia</taxon>
    </lineage>
</organism>
<evidence type="ECO:0000256" key="2">
    <source>
        <dbReference type="ARBA" id="ARBA00006887"/>
    </source>
</evidence>
<feature type="short sequence motif" description="'KMSKS' region" evidence="14">
    <location>
        <begin position="604"/>
        <end position="608"/>
    </location>
</feature>
<dbReference type="HAMAP" id="MF_02002">
    <property type="entry name" value="Ile_tRNA_synth_type1"/>
    <property type="match status" value="1"/>
</dbReference>
<dbReference type="GO" id="GO:0005524">
    <property type="term" value="F:ATP binding"/>
    <property type="evidence" value="ECO:0007669"/>
    <property type="project" value="UniProtKB-UniRule"/>
</dbReference>
<dbReference type="InterPro" id="IPR050081">
    <property type="entry name" value="Ile-tRNA_ligase"/>
</dbReference>
<dbReference type="Pfam" id="PF00133">
    <property type="entry name" value="tRNA-synt_1"/>
    <property type="match status" value="1"/>
</dbReference>
<dbReference type="GO" id="GO:0006428">
    <property type="term" value="P:isoleucyl-tRNA aminoacylation"/>
    <property type="evidence" value="ECO:0007669"/>
    <property type="project" value="UniProtKB-UniRule"/>
</dbReference>
<dbReference type="EC" id="6.1.1.5" evidence="14"/>
<dbReference type="InterPro" id="IPR002300">
    <property type="entry name" value="aa-tRNA-synth_Ia"/>
</dbReference>
<accession>A0A1L6TGW3</accession>
<evidence type="ECO:0000256" key="5">
    <source>
        <dbReference type="ARBA" id="ARBA00022598"/>
    </source>
</evidence>
<comment type="subunit">
    <text evidence="3 14">Monomer.</text>
</comment>
<keyword evidence="6 14" id="KW-0479">Metal-binding</keyword>
<reference evidence="15 16" key="1">
    <citation type="journal article" date="2014" name="Genome Announc.">
        <title>Comparative Genome Analysis of Two Isolates of the Fish Pathogen Piscirickettsia salmonis from Different Hosts Reveals Major Differences in Virulence-Associated Secretion Systems.</title>
        <authorList>
            <person name="Bohle H."/>
            <person name="Henriquez P."/>
            <person name="Grothusen H."/>
            <person name="Navas E."/>
            <person name="Sandoval A."/>
            <person name="Bustamante F."/>
            <person name="Bustos P."/>
            <person name="Mancilla M."/>
        </authorList>
    </citation>
    <scope>NUCLEOTIDE SEQUENCE [LARGE SCALE GENOMIC DNA]</scope>
    <source>
        <strain evidence="16">B1-32597</strain>
    </source>
</reference>
<comment type="domain">
    <text evidence="14">IleRS has two distinct active sites: one for aminoacylation and one for editing. The misactivated valine is translocated from the active site to the editing site, which sterically excludes the correctly activated isoleucine. The single editing site contains two valyl binding pockets, one specific for each substrate (Val-AMP or Val-tRNA(Ile)).</text>
</comment>
<dbReference type="GO" id="GO:0004822">
    <property type="term" value="F:isoleucine-tRNA ligase activity"/>
    <property type="evidence" value="ECO:0007669"/>
    <property type="project" value="UniProtKB-UniRule"/>
</dbReference>
<comment type="cofactor">
    <cofactor evidence="14">
        <name>Zn(2+)</name>
        <dbReference type="ChEBI" id="CHEBI:29105"/>
    </cofactor>
    <text evidence="14">Binds 1 zinc ion per subunit.</text>
</comment>
<dbReference type="NCBIfam" id="TIGR00392">
    <property type="entry name" value="ileS"/>
    <property type="match status" value="1"/>
</dbReference>
<dbReference type="FunFam" id="1.10.730.20:FF:000001">
    <property type="entry name" value="Isoleucine--tRNA ligase"/>
    <property type="match status" value="1"/>
</dbReference>
<dbReference type="GO" id="GO:0008270">
    <property type="term" value="F:zinc ion binding"/>
    <property type="evidence" value="ECO:0007669"/>
    <property type="project" value="UniProtKB-UniRule"/>
</dbReference>
<feature type="short sequence motif" description="'HIGH' region" evidence="14">
    <location>
        <begin position="58"/>
        <end position="68"/>
    </location>
</feature>
<evidence type="ECO:0000256" key="3">
    <source>
        <dbReference type="ARBA" id="ARBA00011245"/>
    </source>
</evidence>
<keyword evidence="4 14" id="KW-0963">Cytoplasm</keyword>
<dbReference type="Pfam" id="PF08264">
    <property type="entry name" value="Anticodon_1"/>
    <property type="match status" value="1"/>
</dbReference>
<dbReference type="PRINTS" id="PR00984">
    <property type="entry name" value="TRNASYNTHILE"/>
</dbReference>
<dbReference type="AlphaFoldDB" id="A0A1L6TGW3"/>
<feature type="binding site" evidence="14">
    <location>
        <position position="607"/>
    </location>
    <ligand>
        <name>ATP</name>
        <dbReference type="ChEBI" id="CHEBI:30616"/>
    </ligand>
</feature>
<evidence type="ECO:0000256" key="6">
    <source>
        <dbReference type="ARBA" id="ARBA00022723"/>
    </source>
</evidence>
<dbReference type="Pfam" id="PF06827">
    <property type="entry name" value="zf-FPG_IleRS"/>
    <property type="match status" value="1"/>
</dbReference>
<dbReference type="GO" id="GO:0000049">
    <property type="term" value="F:tRNA binding"/>
    <property type="evidence" value="ECO:0007669"/>
    <property type="project" value="InterPro"/>
</dbReference>
<dbReference type="Gene3D" id="3.90.740.10">
    <property type="entry name" value="Valyl/Leucyl/Isoleucyl-tRNA synthetase, editing domain"/>
    <property type="match status" value="1"/>
</dbReference>
<dbReference type="Gene3D" id="1.10.730.20">
    <property type="match status" value="1"/>
</dbReference>
<dbReference type="RefSeq" id="WP_017377279.1">
    <property type="nucleotide sequence ID" value="NZ_CP012508.1"/>
</dbReference>
<keyword evidence="5 14" id="KW-0436">Ligase</keyword>
<evidence type="ECO:0000313" key="16">
    <source>
        <dbReference type="Proteomes" id="UP000029558"/>
    </source>
</evidence>
<dbReference type="EMBL" id="CP012508">
    <property type="protein sequence ID" value="ALB21674.1"/>
    <property type="molecule type" value="Genomic_DNA"/>
</dbReference>
<name>A0A1L6TGW3_PISSA</name>
<dbReference type="PROSITE" id="PS00178">
    <property type="entry name" value="AA_TRNA_LIGASE_I"/>
    <property type="match status" value="1"/>
</dbReference>
<dbReference type="InterPro" id="IPR013155">
    <property type="entry name" value="M/V/L/I-tRNA-synth_anticd-bd"/>
</dbReference>
<comment type="similarity">
    <text evidence="2 14">Belongs to the class-I aminoacyl-tRNA synthetase family. IleS type 1 subfamily.</text>
</comment>
<dbReference type="Gene3D" id="3.40.50.620">
    <property type="entry name" value="HUPs"/>
    <property type="match status" value="2"/>
</dbReference>
<dbReference type="InterPro" id="IPR009008">
    <property type="entry name" value="Val/Leu/Ile-tRNA-synth_edit"/>
</dbReference>
<dbReference type="Proteomes" id="UP000029558">
    <property type="component" value="Chromosome"/>
</dbReference>
<comment type="function">
    <text evidence="12 14">Catalyzes the attachment of isoleucine to tRNA(Ile). As IleRS can inadvertently accommodate and process structurally similar amino acids such as valine, to avoid such errors it has two additional distinct tRNA(Ile)-dependent editing activities. One activity is designated as 'pretransfer' editing and involves the hydrolysis of activated Val-AMP. The other activity is designated 'posttransfer' editing and involves deacylation of mischarged Val-tRNA(Ile).</text>
</comment>
<keyword evidence="7 14" id="KW-0547">Nucleotide-binding</keyword>
<dbReference type="OrthoDB" id="9810365at2"/>
<feature type="binding site" evidence="14">
    <location>
        <position position="920"/>
    </location>
    <ligand>
        <name>Zn(2+)</name>
        <dbReference type="ChEBI" id="CHEBI:29105"/>
    </ligand>
</feature>
<dbReference type="GO" id="GO:0005829">
    <property type="term" value="C:cytosol"/>
    <property type="evidence" value="ECO:0007669"/>
    <property type="project" value="TreeGrafter"/>
</dbReference>
<feature type="binding site" evidence="14">
    <location>
        <position position="563"/>
    </location>
    <ligand>
        <name>L-isoleucyl-5'-AMP</name>
        <dbReference type="ChEBI" id="CHEBI:178002"/>
    </ligand>
</feature>